<dbReference type="Proteomes" id="UP001239111">
    <property type="component" value="Chromosome 3"/>
</dbReference>
<evidence type="ECO:0000313" key="2">
    <source>
        <dbReference type="Proteomes" id="UP001239111"/>
    </source>
</evidence>
<gene>
    <name evidence="1" type="ORF">QAD02_000336</name>
</gene>
<sequence>MKFLVSVAVLFATACNCQEGYFEFNDEEDITDEKLVSYVEELDKLQNELGELRINATEMMENLAQDLENYPVVKIKKEELMKSKEDCQNIFYAKLNFLEDGIRHLANEYMKELFILSQQVVEVRAILKDALENGFSDEDDYSVEPISETVKSVKNYVNKLIVIKKILPYGNGKRFLQREDPDVTYGINEAIIVPVDKCLNQEPTNAP</sequence>
<proteinExistence type="predicted"/>
<reference evidence="1" key="1">
    <citation type="submission" date="2023-04" db="EMBL/GenBank/DDBJ databases">
        <title>A chromosome-level genome assembly of the parasitoid wasp Eretmocerus hayati.</title>
        <authorList>
            <person name="Zhong Y."/>
            <person name="Liu S."/>
            <person name="Liu Y."/>
        </authorList>
    </citation>
    <scope>NUCLEOTIDE SEQUENCE</scope>
    <source>
        <strain evidence="1">ZJU_SS_LIU_2023</strain>
    </source>
</reference>
<accession>A0ACC2ND65</accession>
<comment type="caution">
    <text evidence="1">The sequence shown here is derived from an EMBL/GenBank/DDBJ whole genome shotgun (WGS) entry which is preliminary data.</text>
</comment>
<keyword evidence="2" id="KW-1185">Reference proteome</keyword>
<organism evidence="1 2">
    <name type="scientific">Eretmocerus hayati</name>
    <dbReference type="NCBI Taxonomy" id="131215"/>
    <lineage>
        <taxon>Eukaryota</taxon>
        <taxon>Metazoa</taxon>
        <taxon>Ecdysozoa</taxon>
        <taxon>Arthropoda</taxon>
        <taxon>Hexapoda</taxon>
        <taxon>Insecta</taxon>
        <taxon>Pterygota</taxon>
        <taxon>Neoptera</taxon>
        <taxon>Endopterygota</taxon>
        <taxon>Hymenoptera</taxon>
        <taxon>Apocrita</taxon>
        <taxon>Proctotrupomorpha</taxon>
        <taxon>Chalcidoidea</taxon>
        <taxon>Aphelinidae</taxon>
        <taxon>Aphelininae</taxon>
        <taxon>Eretmocerus</taxon>
    </lineage>
</organism>
<evidence type="ECO:0000313" key="1">
    <source>
        <dbReference type="EMBL" id="KAJ8669077.1"/>
    </source>
</evidence>
<dbReference type="EMBL" id="CM056743">
    <property type="protein sequence ID" value="KAJ8669077.1"/>
    <property type="molecule type" value="Genomic_DNA"/>
</dbReference>
<name>A0ACC2ND65_9HYME</name>
<protein>
    <submittedName>
        <fullName evidence="1">Uncharacterized protein</fullName>
    </submittedName>
</protein>